<organism evidence="2 3">
    <name type="scientific">Dactylonectria macrodidyma</name>
    <dbReference type="NCBI Taxonomy" id="307937"/>
    <lineage>
        <taxon>Eukaryota</taxon>
        <taxon>Fungi</taxon>
        <taxon>Dikarya</taxon>
        <taxon>Ascomycota</taxon>
        <taxon>Pezizomycotina</taxon>
        <taxon>Sordariomycetes</taxon>
        <taxon>Hypocreomycetidae</taxon>
        <taxon>Hypocreales</taxon>
        <taxon>Nectriaceae</taxon>
        <taxon>Dactylonectria</taxon>
    </lineage>
</organism>
<keyword evidence="3" id="KW-1185">Reference proteome</keyword>
<dbReference type="AlphaFoldDB" id="A0A9P9ERL8"/>
<dbReference type="Pfam" id="PF20345">
    <property type="entry name" value="DUF6640"/>
    <property type="match status" value="1"/>
</dbReference>
<feature type="transmembrane region" description="Helical" evidence="1">
    <location>
        <begin position="108"/>
        <end position="127"/>
    </location>
</feature>
<dbReference type="OrthoDB" id="2819018at2759"/>
<accession>A0A9P9ERL8</accession>
<reference evidence="2" key="1">
    <citation type="journal article" date="2021" name="Nat. Commun.">
        <title>Genetic determinants of endophytism in the Arabidopsis root mycobiome.</title>
        <authorList>
            <person name="Mesny F."/>
            <person name="Miyauchi S."/>
            <person name="Thiergart T."/>
            <person name="Pickel B."/>
            <person name="Atanasova L."/>
            <person name="Karlsson M."/>
            <person name="Huettel B."/>
            <person name="Barry K.W."/>
            <person name="Haridas S."/>
            <person name="Chen C."/>
            <person name="Bauer D."/>
            <person name="Andreopoulos W."/>
            <person name="Pangilinan J."/>
            <person name="LaButti K."/>
            <person name="Riley R."/>
            <person name="Lipzen A."/>
            <person name="Clum A."/>
            <person name="Drula E."/>
            <person name="Henrissat B."/>
            <person name="Kohler A."/>
            <person name="Grigoriev I.V."/>
            <person name="Martin F.M."/>
            <person name="Hacquard S."/>
        </authorList>
    </citation>
    <scope>NUCLEOTIDE SEQUENCE</scope>
    <source>
        <strain evidence="2">MPI-CAGE-AT-0147</strain>
    </source>
</reference>
<keyword evidence="1" id="KW-0472">Membrane</keyword>
<evidence type="ECO:0000313" key="3">
    <source>
        <dbReference type="Proteomes" id="UP000738349"/>
    </source>
</evidence>
<keyword evidence="1" id="KW-1133">Transmembrane helix</keyword>
<evidence type="ECO:0000256" key="1">
    <source>
        <dbReference type="SAM" id="Phobius"/>
    </source>
</evidence>
<feature type="transmembrane region" description="Helical" evidence="1">
    <location>
        <begin position="40"/>
        <end position="60"/>
    </location>
</feature>
<gene>
    <name evidence="2" type="ORF">EDB81DRAFT_843432</name>
</gene>
<comment type="caution">
    <text evidence="2">The sequence shown here is derived from an EMBL/GenBank/DDBJ whole genome shotgun (WGS) entry which is preliminary data.</text>
</comment>
<dbReference type="Proteomes" id="UP000738349">
    <property type="component" value="Unassembled WGS sequence"/>
</dbReference>
<dbReference type="EMBL" id="JAGMUV010000010">
    <property type="protein sequence ID" value="KAH7141950.1"/>
    <property type="molecule type" value="Genomic_DNA"/>
</dbReference>
<feature type="transmembrane region" description="Helical" evidence="1">
    <location>
        <begin position="72"/>
        <end position="93"/>
    </location>
</feature>
<evidence type="ECO:0000313" key="2">
    <source>
        <dbReference type="EMBL" id="KAH7141950.1"/>
    </source>
</evidence>
<name>A0A9P9ERL8_9HYPO</name>
<protein>
    <submittedName>
        <fullName evidence="2">Uncharacterized protein</fullName>
    </submittedName>
</protein>
<dbReference type="InterPro" id="IPR046580">
    <property type="entry name" value="DUF6640"/>
</dbReference>
<proteinExistence type="predicted"/>
<sequence>MLGRLLLSIDSIMLLIGRFLADWNETHVFNPRWPPHAKFHNVQTIALASILGGVTLYFTWRPASSQLIRNAYLAMATITGSVHWISGFMAYFFPNTDGLDPEFGGPGFPQAAPFTVGLSLAIAGFFLEW</sequence>
<keyword evidence="1" id="KW-0812">Transmembrane</keyword>